<evidence type="ECO:0000256" key="1">
    <source>
        <dbReference type="SAM" id="MobiDB-lite"/>
    </source>
</evidence>
<proteinExistence type="predicted"/>
<keyword evidence="3" id="KW-1185">Reference proteome</keyword>
<evidence type="ECO:0000313" key="3">
    <source>
        <dbReference type="Proteomes" id="UP000489600"/>
    </source>
</evidence>
<sequence>MANREGTDPMEGIHNVFVQTSLQTRLAILSHNHVTISDFRDNFCKKHKQSFPEFGEISISALKLVAIMAADQKEFAVDSKGLALEQDTESRETDGVTMGDNQQTSYANQELVDGHAKDEVKDVQANQTLKETGESQKSCRQVPSLKLDDLTGAIEQDLTNGETTTGLAKIDQEKELAPTSELVEGHITSRDDATESHEACAQVQVAVAAEHCDTLPIDDLLSGAIEKDIARGEGRSLAPGAAADNLQTDELVTGQEDQLEAGNDFTTGPDRTFYREDELRR</sequence>
<accession>A0A565BKS3</accession>
<dbReference type="AlphaFoldDB" id="A0A565BKS3"/>
<evidence type="ECO:0000313" key="2">
    <source>
        <dbReference type="EMBL" id="VVB01489.1"/>
    </source>
</evidence>
<dbReference type="Proteomes" id="UP000489600">
    <property type="component" value="Unassembled WGS sequence"/>
</dbReference>
<feature type="region of interest" description="Disordered" evidence="1">
    <location>
        <begin position="240"/>
        <end position="271"/>
    </location>
</feature>
<name>A0A565BKS3_9BRAS</name>
<organism evidence="2 3">
    <name type="scientific">Arabis nemorensis</name>
    <dbReference type="NCBI Taxonomy" id="586526"/>
    <lineage>
        <taxon>Eukaryota</taxon>
        <taxon>Viridiplantae</taxon>
        <taxon>Streptophyta</taxon>
        <taxon>Embryophyta</taxon>
        <taxon>Tracheophyta</taxon>
        <taxon>Spermatophyta</taxon>
        <taxon>Magnoliopsida</taxon>
        <taxon>eudicotyledons</taxon>
        <taxon>Gunneridae</taxon>
        <taxon>Pentapetalae</taxon>
        <taxon>rosids</taxon>
        <taxon>malvids</taxon>
        <taxon>Brassicales</taxon>
        <taxon>Brassicaceae</taxon>
        <taxon>Arabideae</taxon>
        <taxon>Arabis</taxon>
    </lineage>
</organism>
<reference evidence="2" key="1">
    <citation type="submission" date="2019-07" db="EMBL/GenBank/DDBJ databases">
        <authorList>
            <person name="Dittberner H."/>
        </authorList>
    </citation>
    <scope>NUCLEOTIDE SEQUENCE [LARGE SCALE GENOMIC DNA]</scope>
</reference>
<gene>
    <name evidence="2" type="ORF">ANE_LOCUS11933</name>
</gene>
<comment type="caution">
    <text evidence="2">The sequence shown here is derived from an EMBL/GenBank/DDBJ whole genome shotgun (WGS) entry which is preliminary data.</text>
</comment>
<dbReference type="EMBL" id="CABITT030000004">
    <property type="protein sequence ID" value="VVB01489.1"/>
    <property type="molecule type" value="Genomic_DNA"/>
</dbReference>
<protein>
    <submittedName>
        <fullName evidence="2">Uncharacterized protein</fullName>
    </submittedName>
</protein>
<dbReference type="OrthoDB" id="1093005at2759"/>